<proteinExistence type="predicted"/>
<comment type="caution">
    <text evidence="2">The sequence shown here is derived from an EMBL/GenBank/DDBJ whole genome shotgun (WGS) entry which is preliminary data.</text>
</comment>
<evidence type="ECO:0000313" key="3">
    <source>
        <dbReference type="Proteomes" id="UP000215289"/>
    </source>
</evidence>
<dbReference type="STRING" id="1245748.A0A229YTQ1"/>
<protein>
    <recommendedName>
        <fullName evidence="4">Endo-1,3(4)-beta-glucanase</fullName>
    </recommendedName>
</protein>
<feature type="compositionally biased region" description="Low complexity" evidence="1">
    <location>
        <begin position="350"/>
        <end position="366"/>
    </location>
</feature>
<feature type="region of interest" description="Disordered" evidence="1">
    <location>
        <begin position="225"/>
        <end position="245"/>
    </location>
</feature>
<gene>
    <name evidence="2" type="ORF">CFD26_108244</name>
</gene>
<evidence type="ECO:0000256" key="1">
    <source>
        <dbReference type="SAM" id="MobiDB-lite"/>
    </source>
</evidence>
<feature type="region of interest" description="Disordered" evidence="1">
    <location>
        <begin position="259"/>
        <end position="414"/>
    </location>
</feature>
<feature type="compositionally biased region" description="Basic and acidic residues" evidence="1">
    <location>
        <begin position="387"/>
        <end position="414"/>
    </location>
</feature>
<feature type="region of interest" description="Disordered" evidence="1">
    <location>
        <begin position="1"/>
        <end position="25"/>
    </location>
</feature>
<organism evidence="2 3">
    <name type="scientific">Aspergillus turcosus</name>
    <dbReference type="NCBI Taxonomy" id="1245748"/>
    <lineage>
        <taxon>Eukaryota</taxon>
        <taxon>Fungi</taxon>
        <taxon>Dikarya</taxon>
        <taxon>Ascomycota</taxon>
        <taxon>Pezizomycotina</taxon>
        <taxon>Eurotiomycetes</taxon>
        <taxon>Eurotiomycetidae</taxon>
        <taxon>Eurotiales</taxon>
        <taxon>Aspergillaceae</taxon>
        <taxon>Aspergillus</taxon>
        <taxon>Aspergillus subgen. Fumigati</taxon>
    </lineage>
</organism>
<sequence length="414" mass="45846">MVLNDTSPQSGDSNPASQNGYGPRGHLPIPGYPLVLKTERLSRPDFFTLYFGFFGQRNWLQKNVRHIHERIESCKVMINRLPTQDELDVFVEQGSKDIYHGRLGAPYSGVLGAAYVYWRLSNTREVRQLAPGLEAGKRPTPGQVFGALKRYASIEPSNFRLLVVWAGVRWFGWVVTGWALTSVWSTFTEVRATMTDPRLKQFFAEMRANDPEEVRKRKIRRVVERSKAAKEAAERRAQGLPPVEAGMGQAAGGVYAESHEQDQGGAAYGSLDPYSSSSARESVPSTLQDKPASLPRRLYGDSTTESMRGATTVDENKATDFFAGDDASPVAAEYQSGGGSQGSAWDRIRQQAGSGSQRGQDSGLGSAWNRPSMPDNERQQREQSQAEFDRLLEAERNMGGDSQGGEKKGWGRWN</sequence>
<dbReference type="EMBL" id="NIDN02000020">
    <property type="protein sequence ID" value="RLM00119.1"/>
    <property type="molecule type" value="Genomic_DNA"/>
</dbReference>
<dbReference type="Proteomes" id="UP000215289">
    <property type="component" value="Unassembled WGS sequence"/>
</dbReference>
<evidence type="ECO:0008006" key="4">
    <source>
        <dbReference type="Google" id="ProtNLM"/>
    </source>
</evidence>
<evidence type="ECO:0000313" key="2">
    <source>
        <dbReference type="EMBL" id="RLM00119.1"/>
    </source>
</evidence>
<keyword evidence="3" id="KW-1185">Reference proteome</keyword>
<feature type="compositionally biased region" description="Basic and acidic residues" evidence="1">
    <location>
        <begin position="225"/>
        <end position="237"/>
    </location>
</feature>
<name>A0A229YTQ1_9EURO</name>
<reference evidence="2 3" key="1">
    <citation type="submission" date="2018-08" db="EMBL/GenBank/DDBJ databases">
        <title>Draft genome sequences of two Aspergillus turcosus clinical strains isolated from bronchoalveolar lavage fluid: one azole-susceptible and the other azole-resistant.</title>
        <authorList>
            <person name="Parent-Michaud M."/>
            <person name="Dufresne P.J."/>
            <person name="Fournier E."/>
            <person name="Martineau C."/>
            <person name="Moreira S."/>
            <person name="Perkins V."/>
            <person name="De Repentigny L."/>
            <person name="Dufresne S.F."/>
        </authorList>
    </citation>
    <scope>NUCLEOTIDE SEQUENCE [LARGE SCALE GENOMIC DNA]</scope>
    <source>
        <strain evidence="2">HMR AF 1038</strain>
    </source>
</reference>
<dbReference type="AlphaFoldDB" id="A0A229YTQ1"/>
<feature type="compositionally biased region" description="Polar residues" evidence="1">
    <location>
        <begin position="273"/>
        <end position="288"/>
    </location>
</feature>
<dbReference type="OrthoDB" id="4204700at2759"/>
<accession>A0A229YTQ1</accession>
<feature type="compositionally biased region" description="Polar residues" evidence="1">
    <location>
        <begin position="1"/>
        <end position="20"/>
    </location>
</feature>